<evidence type="ECO:0000313" key="3">
    <source>
        <dbReference type="EMBL" id="UUP17111.1"/>
    </source>
</evidence>
<dbReference type="CDD" id="cd07814">
    <property type="entry name" value="SRPBCC_CalC_Aha1-like"/>
    <property type="match status" value="1"/>
</dbReference>
<evidence type="ECO:0000256" key="1">
    <source>
        <dbReference type="ARBA" id="ARBA00006817"/>
    </source>
</evidence>
<sequence>MLQSIELRIERRIGASLATVWACITTPELIAHWFFTVDFKPVAGHRFTITGASVPGWRGWTNVEVLELEPPHRMVWKFDCVDEAPPSRVTFDLTEEDGGVRLVLTHEGEVPARTRQLLKEGWSSYLLRLSKLAAKISS</sequence>
<protein>
    <recommendedName>
        <fullName evidence="2">Activator of Hsp90 ATPase homologue 1/2-like C-terminal domain-containing protein</fullName>
    </recommendedName>
</protein>
<dbReference type="SUPFAM" id="SSF55961">
    <property type="entry name" value="Bet v1-like"/>
    <property type="match status" value="1"/>
</dbReference>
<dbReference type="Proteomes" id="UP001342418">
    <property type="component" value="Chromosome"/>
</dbReference>
<keyword evidence="4" id="KW-1185">Reference proteome</keyword>
<feature type="domain" description="Activator of Hsp90 ATPase homologue 1/2-like C-terminal" evidence="2">
    <location>
        <begin position="15"/>
        <end position="132"/>
    </location>
</feature>
<dbReference type="Pfam" id="PF08327">
    <property type="entry name" value="AHSA1"/>
    <property type="match status" value="1"/>
</dbReference>
<organism evidence="3 4">
    <name type="scientific">Nitratireductor thuwali</name>
    <dbReference type="NCBI Taxonomy" id="2267699"/>
    <lineage>
        <taxon>Bacteria</taxon>
        <taxon>Pseudomonadati</taxon>
        <taxon>Pseudomonadota</taxon>
        <taxon>Alphaproteobacteria</taxon>
        <taxon>Hyphomicrobiales</taxon>
        <taxon>Phyllobacteriaceae</taxon>
        <taxon>Nitratireductor</taxon>
    </lineage>
</organism>
<dbReference type="InterPro" id="IPR023393">
    <property type="entry name" value="START-like_dom_sf"/>
</dbReference>
<comment type="similarity">
    <text evidence="1">Belongs to the AHA1 family.</text>
</comment>
<dbReference type="InterPro" id="IPR013538">
    <property type="entry name" value="ASHA1/2-like_C"/>
</dbReference>
<evidence type="ECO:0000259" key="2">
    <source>
        <dbReference type="Pfam" id="PF08327"/>
    </source>
</evidence>
<reference evidence="3 4" key="1">
    <citation type="submission" date="2018-07" db="EMBL/GenBank/DDBJ databases">
        <title>Genome sequence of Nitratireductor thuwali#1536.</title>
        <authorList>
            <person name="Michoud G."/>
            <person name="Merlino G."/>
            <person name="Sefrji F.O."/>
            <person name="Daffonchio D."/>
        </authorList>
    </citation>
    <scope>NUCLEOTIDE SEQUENCE [LARGE SCALE GENOMIC DNA]</scope>
    <source>
        <strain evidence="4">Nit1536</strain>
    </source>
</reference>
<proteinExistence type="inferred from homology"/>
<gene>
    <name evidence="3" type="ORF">NTH_01568</name>
</gene>
<evidence type="ECO:0000313" key="4">
    <source>
        <dbReference type="Proteomes" id="UP001342418"/>
    </source>
</evidence>
<dbReference type="Gene3D" id="3.30.530.20">
    <property type="match status" value="1"/>
</dbReference>
<dbReference type="RefSeq" id="WP_338529472.1">
    <property type="nucleotide sequence ID" value="NZ_CP030941.1"/>
</dbReference>
<dbReference type="EMBL" id="CP030941">
    <property type="protein sequence ID" value="UUP17111.1"/>
    <property type="molecule type" value="Genomic_DNA"/>
</dbReference>
<name>A0ABY5MML4_9HYPH</name>
<accession>A0ABY5MML4</accession>